<dbReference type="NCBIfam" id="TIGR00830">
    <property type="entry name" value="PTBA"/>
    <property type="match status" value="1"/>
</dbReference>
<comment type="subcellular location">
    <subcellularLocation>
        <location evidence="1">Cytoplasm</location>
    </subcellularLocation>
</comment>
<proteinExistence type="predicted"/>
<accession>A0ABW0YQQ6</accession>
<dbReference type="EMBL" id="JBHSOZ010000010">
    <property type="protein sequence ID" value="MFC5714096.1"/>
    <property type="molecule type" value="Genomic_DNA"/>
</dbReference>
<dbReference type="SUPFAM" id="SSF51261">
    <property type="entry name" value="Duplicated hybrid motif"/>
    <property type="match status" value="1"/>
</dbReference>
<evidence type="ECO:0000313" key="9">
    <source>
        <dbReference type="Proteomes" id="UP001596142"/>
    </source>
</evidence>
<dbReference type="RefSeq" id="WP_385942642.1">
    <property type="nucleotide sequence ID" value="NZ_JBHSOZ010000010.1"/>
</dbReference>
<protein>
    <submittedName>
        <fullName evidence="8">PTS glucose transporter subunit IIA</fullName>
    </submittedName>
</protein>
<keyword evidence="5" id="KW-0598">Phosphotransferase system</keyword>
<evidence type="ECO:0000256" key="2">
    <source>
        <dbReference type="ARBA" id="ARBA00022448"/>
    </source>
</evidence>
<evidence type="ECO:0000256" key="3">
    <source>
        <dbReference type="ARBA" id="ARBA00022597"/>
    </source>
</evidence>
<evidence type="ECO:0000256" key="4">
    <source>
        <dbReference type="ARBA" id="ARBA00022679"/>
    </source>
</evidence>
<dbReference type="Proteomes" id="UP001596142">
    <property type="component" value="Unassembled WGS sequence"/>
</dbReference>
<sequence length="166" mass="17907">MLKKLFGKKNEPQDLVVFSPVSGKYVDLTEVPDPTFSEKMMGEGFAVDPSEGRVVSPVDGKVIQVFPTKHAVGIKSNEGLDILIHIGLETVAMNGEGFEAHVSEGDKVKAGDLLIEFSLDDVKEKAKSTLTPVVFTEGEQFENLELKEAEDVKGGETEVASVTVKA</sequence>
<evidence type="ECO:0000256" key="1">
    <source>
        <dbReference type="ARBA" id="ARBA00004496"/>
    </source>
</evidence>
<keyword evidence="4" id="KW-0808">Transferase</keyword>
<evidence type="ECO:0000259" key="7">
    <source>
        <dbReference type="PROSITE" id="PS51093"/>
    </source>
</evidence>
<dbReference type="Gene3D" id="2.70.70.10">
    <property type="entry name" value="Glucose Permease (Domain IIA)"/>
    <property type="match status" value="1"/>
</dbReference>
<gene>
    <name evidence="8" type="ORF">ACFPU1_15200</name>
</gene>
<dbReference type="Pfam" id="PF00358">
    <property type="entry name" value="PTS_EIIA_1"/>
    <property type="match status" value="1"/>
</dbReference>
<keyword evidence="9" id="KW-1185">Reference proteome</keyword>
<keyword evidence="2" id="KW-0813">Transport</keyword>
<evidence type="ECO:0000256" key="5">
    <source>
        <dbReference type="ARBA" id="ARBA00022683"/>
    </source>
</evidence>
<reference evidence="9" key="1">
    <citation type="journal article" date="2019" name="Int. J. Syst. Evol. Microbiol.">
        <title>The Global Catalogue of Microorganisms (GCM) 10K type strain sequencing project: providing services to taxonomists for standard genome sequencing and annotation.</title>
        <authorList>
            <consortium name="The Broad Institute Genomics Platform"/>
            <consortium name="The Broad Institute Genome Sequencing Center for Infectious Disease"/>
            <person name="Wu L."/>
            <person name="Ma J."/>
        </authorList>
    </citation>
    <scope>NUCLEOTIDE SEQUENCE [LARGE SCALE GENOMIC DNA]</scope>
    <source>
        <strain evidence="9">CECT 7184</strain>
    </source>
</reference>
<dbReference type="InterPro" id="IPR050890">
    <property type="entry name" value="PTS_EIIA_component"/>
</dbReference>
<dbReference type="InterPro" id="IPR011055">
    <property type="entry name" value="Dup_hybrid_motif"/>
</dbReference>
<evidence type="ECO:0000313" key="8">
    <source>
        <dbReference type="EMBL" id="MFC5714096.1"/>
    </source>
</evidence>
<organism evidence="8 9">
    <name type="scientific">Thalassorhabdus alkalitolerans</name>
    <dbReference type="NCBI Taxonomy" id="2282697"/>
    <lineage>
        <taxon>Bacteria</taxon>
        <taxon>Bacillati</taxon>
        <taxon>Bacillota</taxon>
        <taxon>Bacilli</taxon>
        <taxon>Bacillales</taxon>
        <taxon>Bacillaceae</taxon>
        <taxon>Thalassorhabdus</taxon>
    </lineage>
</organism>
<evidence type="ECO:0000256" key="6">
    <source>
        <dbReference type="ARBA" id="ARBA00022777"/>
    </source>
</evidence>
<dbReference type="PANTHER" id="PTHR45008">
    <property type="entry name" value="PTS SYSTEM GLUCOSE-SPECIFIC EIIA COMPONENT"/>
    <property type="match status" value="1"/>
</dbReference>
<dbReference type="PROSITE" id="PS51093">
    <property type="entry name" value="PTS_EIIA_TYPE_1"/>
    <property type="match status" value="1"/>
</dbReference>
<comment type="caution">
    <text evidence="8">The sequence shown here is derived from an EMBL/GenBank/DDBJ whole genome shotgun (WGS) entry which is preliminary data.</text>
</comment>
<feature type="domain" description="PTS EIIA type-1" evidence="7">
    <location>
        <begin position="33"/>
        <end position="137"/>
    </location>
</feature>
<dbReference type="PANTHER" id="PTHR45008:SF1">
    <property type="entry name" value="PTS SYSTEM GLUCOSE-SPECIFIC EIIA COMPONENT"/>
    <property type="match status" value="1"/>
</dbReference>
<keyword evidence="3 8" id="KW-0762">Sugar transport</keyword>
<keyword evidence="6" id="KW-0418">Kinase</keyword>
<dbReference type="PROSITE" id="PS00371">
    <property type="entry name" value="PTS_EIIA_TYPE_1_HIS"/>
    <property type="match status" value="1"/>
</dbReference>
<name>A0ABW0YQQ6_9BACI</name>
<dbReference type="InterPro" id="IPR001127">
    <property type="entry name" value="PTS_EIIA_1_perm"/>
</dbReference>